<keyword evidence="2" id="KW-0217">Developmental protein</keyword>
<reference evidence="6" key="1">
    <citation type="journal article" date="2022" name="bioRxiv">
        <title>Genomics of Preaxostyla Flagellates Illuminates Evolutionary Transitions and the Path Towards Mitochondrial Loss.</title>
        <authorList>
            <person name="Novak L.V.F."/>
            <person name="Treitli S.C."/>
            <person name="Pyrih J."/>
            <person name="Halakuc P."/>
            <person name="Pipaliya S.V."/>
            <person name="Vacek V."/>
            <person name="Brzon O."/>
            <person name="Soukal P."/>
            <person name="Eme L."/>
            <person name="Dacks J.B."/>
            <person name="Karnkowska A."/>
            <person name="Elias M."/>
            <person name="Hampl V."/>
        </authorList>
    </citation>
    <scope>NUCLEOTIDE SEQUENCE</scope>
    <source>
        <strain evidence="6">RCP-MX</strain>
    </source>
</reference>
<accession>A0ABQ8UX86</accession>
<dbReference type="EMBL" id="JAPMOS010000003">
    <property type="protein sequence ID" value="KAJ4462377.1"/>
    <property type="molecule type" value="Genomic_DNA"/>
</dbReference>
<gene>
    <name evidence="6" type="ORF">PAPYR_1001</name>
</gene>
<dbReference type="PANTHER" id="PTHR12972:SF0">
    <property type="entry name" value="PROTEIN DOWNSTREAM NEIGHBOR OF SON"/>
    <property type="match status" value="1"/>
</dbReference>
<proteinExistence type="inferred from homology"/>
<protein>
    <submittedName>
        <fullName evidence="6">Uncharacterized protein</fullName>
    </submittedName>
</protein>
<dbReference type="Proteomes" id="UP001141327">
    <property type="component" value="Unassembled WGS sequence"/>
</dbReference>
<evidence type="ECO:0000256" key="5">
    <source>
        <dbReference type="SAM" id="MobiDB-lite"/>
    </source>
</evidence>
<comment type="caution">
    <text evidence="6">The sequence shown here is derived from an EMBL/GenBank/DDBJ whole genome shotgun (WGS) entry which is preliminary data.</text>
</comment>
<organism evidence="6 7">
    <name type="scientific">Paratrimastix pyriformis</name>
    <dbReference type="NCBI Taxonomy" id="342808"/>
    <lineage>
        <taxon>Eukaryota</taxon>
        <taxon>Metamonada</taxon>
        <taxon>Preaxostyla</taxon>
        <taxon>Paratrimastigidae</taxon>
        <taxon>Paratrimastix</taxon>
    </lineage>
</organism>
<keyword evidence="3" id="KW-0539">Nucleus</keyword>
<name>A0ABQ8UX86_9EUKA</name>
<sequence>MSAIAVSANLILPLDSPIVSWIDYDSSTEATILDRFHEEAIAHQQEPFRPTSSIMCDATQFRYFLFPSLMHYSFPSTPLPFSPVVSLQPFPEGHFRFGLRHSSFINQQPLAGDKTPTQQLGNSGSIATNPLLIQHFNDQMNTRCQSWIIALRSLYYMVRNGRCPRFYIRSPSWTVSFVSATPAAYALWFPAPPSVVQRLRADDVPFQFLDSSDQDGALLQFSGHAAIQALYDHLVGLPFVGLKDVPTLLAGTPFMHGALGSARLHVVASLATASAAAASAPGRAAPPARRDSPLAMRKTLRVQIDGPPAPRGRRKAPTPIAGTLPTAPGGGCRRARPPKI</sequence>
<evidence type="ECO:0000313" key="7">
    <source>
        <dbReference type="Proteomes" id="UP001141327"/>
    </source>
</evidence>
<comment type="similarity">
    <text evidence="4">Belongs to the DONSON family.</text>
</comment>
<evidence type="ECO:0000256" key="3">
    <source>
        <dbReference type="ARBA" id="ARBA00023242"/>
    </source>
</evidence>
<evidence type="ECO:0000256" key="1">
    <source>
        <dbReference type="ARBA" id="ARBA00004123"/>
    </source>
</evidence>
<feature type="region of interest" description="Disordered" evidence="5">
    <location>
        <begin position="300"/>
        <end position="340"/>
    </location>
</feature>
<keyword evidence="7" id="KW-1185">Reference proteome</keyword>
<dbReference type="InterPro" id="IPR024861">
    <property type="entry name" value="Donson"/>
</dbReference>
<dbReference type="PANTHER" id="PTHR12972">
    <property type="entry name" value="DOWNSTREAM NEIGHBOR OF SON"/>
    <property type="match status" value="1"/>
</dbReference>
<evidence type="ECO:0000313" key="6">
    <source>
        <dbReference type="EMBL" id="KAJ4462377.1"/>
    </source>
</evidence>
<evidence type="ECO:0000256" key="2">
    <source>
        <dbReference type="ARBA" id="ARBA00022473"/>
    </source>
</evidence>
<comment type="subcellular location">
    <subcellularLocation>
        <location evidence="1">Nucleus</location>
    </subcellularLocation>
</comment>
<evidence type="ECO:0000256" key="4">
    <source>
        <dbReference type="ARBA" id="ARBA00025806"/>
    </source>
</evidence>